<organism evidence="5 6">
    <name type="scientific">Neocallimastix californiae</name>
    <dbReference type="NCBI Taxonomy" id="1754190"/>
    <lineage>
        <taxon>Eukaryota</taxon>
        <taxon>Fungi</taxon>
        <taxon>Fungi incertae sedis</taxon>
        <taxon>Chytridiomycota</taxon>
        <taxon>Chytridiomycota incertae sedis</taxon>
        <taxon>Neocallimastigomycetes</taxon>
        <taxon>Neocallimastigales</taxon>
        <taxon>Neocallimastigaceae</taxon>
        <taxon>Neocallimastix</taxon>
    </lineage>
</organism>
<dbReference type="Proteomes" id="UP000193920">
    <property type="component" value="Unassembled WGS sequence"/>
</dbReference>
<comment type="similarity">
    <text evidence="1 3">Belongs to the type-B carboxylesterase/lipase family.</text>
</comment>
<dbReference type="EC" id="3.1.1.-" evidence="3"/>
<dbReference type="PANTHER" id="PTHR11559">
    <property type="entry name" value="CARBOXYLESTERASE"/>
    <property type="match status" value="1"/>
</dbReference>
<evidence type="ECO:0000256" key="2">
    <source>
        <dbReference type="ARBA" id="ARBA00022801"/>
    </source>
</evidence>
<dbReference type="AlphaFoldDB" id="A0A1Y1ZHR8"/>
<dbReference type="EMBL" id="MCOG01000403">
    <property type="protein sequence ID" value="ORY09792.1"/>
    <property type="molecule type" value="Genomic_DNA"/>
</dbReference>
<dbReference type="InterPro" id="IPR002018">
    <property type="entry name" value="CarbesteraseB"/>
</dbReference>
<dbReference type="OrthoDB" id="2134434at2759"/>
<name>A0A1Y1ZHR8_9FUNG</name>
<feature type="domain" description="Carboxylesterase type B" evidence="4">
    <location>
        <begin position="3"/>
        <end position="486"/>
    </location>
</feature>
<evidence type="ECO:0000313" key="5">
    <source>
        <dbReference type="EMBL" id="ORY09792.1"/>
    </source>
</evidence>
<gene>
    <name evidence="5" type="ORF">LY90DRAFT_708958</name>
</gene>
<dbReference type="InterPro" id="IPR019826">
    <property type="entry name" value="Carboxylesterase_B_AS"/>
</dbReference>
<dbReference type="Pfam" id="PF00135">
    <property type="entry name" value="COesterase"/>
    <property type="match status" value="1"/>
</dbReference>
<keyword evidence="2 3" id="KW-0378">Hydrolase</keyword>
<accession>A0A1Y1ZHR8</accession>
<evidence type="ECO:0000259" key="4">
    <source>
        <dbReference type="Pfam" id="PF00135"/>
    </source>
</evidence>
<proteinExistence type="inferred from homology"/>
<dbReference type="InterPro" id="IPR050309">
    <property type="entry name" value="Type-B_Carboxylest/Lipase"/>
</dbReference>
<dbReference type="GO" id="GO:0016787">
    <property type="term" value="F:hydrolase activity"/>
    <property type="evidence" value="ECO:0007669"/>
    <property type="project" value="UniProtKB-KW"/>
</dbReference>
<evidence type="ECO:0000256" key="1">
    <source>
        <dbReference type="ARBA" id="ARBA00005964"/>
    </source>
</evidence>
<dbReference type="Gene3D" id="3.40.50.1820">
    <property type="entry name" value="alpha/beta hydrolase"/>
    <property type="match status" value="1"/>
</dbReference>
<dbReference type="InterPro" id="IPR029058">
    <property type="entry name" value="AB_hydrolase_fold"/>
</dbReference>
<keyword evidence="6" id="KW-1185">Reference proteome</keyword>
<reference evidence="5 6" key="1">
    <citation type="submission" date="2016-08" db="EMBL/GenBank/DDBJ databases">
        <title>A Parts List for Fungal Cellulosomes Revealed by Comparative Genomics.</title>
        <authorList>
            <consortium name="DOE Joint Genome Institute"/>
            <person name="Haitjema C.H."/>
            <person name="Gilmore S.P."/>
            <person name="Henske J.K."/>
            <person name="Solomon K.V."/>
            <person name="De Groot R."/>
            <person name="Kuo A."/>
            <person name="Mondo S.J."/>
            <person name="Salamov A.A."/>
            <person name="Labutti K."/>
            <person name="Zhao Z."/>
            <person name="Chiniquy J."/>
            <person name="Barry K."/>
            <person name="Brewer H.M."/>
            <person name="Purvine S.O."/>
            <person name="Wright A.T."/>
            <person name="Boxma B."/>
            <person name="Van Alen T."/>
            <person name="Hackstein J.H."/>
            <person name="Baker S.E."/>
            <person name="Grigoriev I.V."/>
            <person name="O'Malley M.A."/>
        </authorList>
    </citation>
    <scope>NUCLEOTIDE SEQUENCE [LARGE SCALE GENOMIC DNA]</scope>
    <source>
        <strain evidence="5 6">G1</strain>
    </source>
</reference>
<evidence type="ECO:0000256" key="3">
    <source>
        <dbReference type="RuleBase" id="RU361235"/>
    </source>
</evidence>
<comment type="caution">
    <text evidence="5">The sequence shown here is derived from an EMBL/GenBank/DDBJ whole genome shotgun (WGS) entry which is preliminary data.</text>
</comment>
<sequence>MDLIVETKNGKVEGFTDKGINKWYGIPYAKPPINELRFRRAVPCESWEGIKSCKKFQCRGIQFMKSYSISYTPESEDCLYLNIWRKNTEEKKLPVFVWIHGGYLHYGESSDPLFDGCNFAEENVIYVDFNYRLGPLGCYDFSYYNKDRFDSNCCLSDQIMALKWIKDNIEAFGGDSSNITICGESSGGASVCALLCSPFTKGLFNKVICQSGLPDGFHSKRSLKYGMDLFLKYLNIKPEQIDELATIDVKRLKKATNLLFKNLSKVHPGCYMPGILYDDLFPEDCYESIKHGNTEGVKLIIGTCLDEGSFFYLTGAYPHSWNKVKEFCEICNFEKDFEEVNKVYRNVKTEKQKVIDVNTDLLFLIGSIKLADHQCENNDVWMYQFNYAPRLLRLIGLNATHGIDISICNKNAGRDYLWYMTPSKQKSKLMNEMFGSWVSFAKNGDPNGDHLNIKWEKYDANNRKTYFFDEQSSLVENPAKERFELWKNIKNYYV</sequence>
<dbReference type="STRING" id="1754190.A0A1Y1ZHR8"/>
<evidence type="ECO:0000313" key="6">
    <source>
        <dbReference type="Proteomes" id="UP000193920"/>
    </source>
</evidence>
<protein>
    <recommendedName>
        <fullName evidence="3">Carboxylic ester hydrolase</fullName>
        <ecNumber evidence="3">3.1.1.-</ecNumber>
    </recommendedName>
</protein>
<dbReference type="SUPFAM" id="SSF53474">
    <property type="entry name" value="alpha/beta-Hydrolases"/>
    <property type="match status" value="1"/>
</dbReference>
<dbReference type="PROSITE" id="PS00122">
    <property type="entry name" value="CARBOXYLESTERASE_B_1"/>
    <property type="match status" value="1"/>
</dbReference>